<evidence type="ECO:0000256" key="1">
    <source>
        <dbReference type="ARBA" id="ARBA00023002"/>
    </source>
</evidence>
<dbReference type="Gene3D" id="3.40.50.720">
    <property type="entry name" value="NAD(P)-binding Rossmann-like Domain"/>
    <property type="match status" value="2"/>
</dbReference>
<dbReference type="InterPro" id="IPR006140">
    <property type="entry name" value="D-isomer_DH_NAD-bd"/>
</dbReference>
<evidence type="ECO:0000259" key="3">
    <source>
        <dbReference type="Pfam" id="PF02826"/>
    </source>
</evidence>
<accession>A0ABV9QF60</accession>
<gene>
    <name evidence="4" type="ORF">ACFO6X_10525</name>
</gene>
<evidence type="ECO:0000313" key="5">
    <source>
        <dbReference type="Proteomes" id="UP001596001"/>
    </source>
</evidence>
<keyword evidence="1" id="KW-0560">Oxidoreductase</keyword>
<name>A0ABV9QF60_9BURK</name>
<dbReference type="PANTHER" id="PTHR43333">
    <property type="entry name" value="2-HACID_DH_C DOMAIN-CONTAINING PROTEIN"/>
    <property type="match status" value="1"/>
</dbReference>
<dbReference type="RefSeq" id="WP_382432763.1">
    <property type="nucleotide sequence ID" value="NZ_JBHSHJ010000007.1"/>
</dbReference>
<dbReference type="InterPro" id="IPR036291">
    <property type="entry name" value="NAD(P)-bd_dom_sf"/>
</dbReference>
<dbReference type="SUPFAM" id="SSF51735">
    <property type="entry name" value="NAD(P)-binding Rossmann-fold domains"/>
    <property type="match status" value="1"/>
</dbReference>
<evidence type="ECO:0000256" key="2">
    <source>
        <dbReference type="ARBA" id="ARBA00023027"/>
    </source>
</evidence>
<protein>
    <submittedName>
        <fullName evidence="4">NAD(P)-dependent oxidoreductase</fullName>
    </submittedName>
</protein>
<proteinExistence type="predicted"/>
<comment type="caution">
    <text evidence="4">The sequence shown here is derived from an EMBL/GenBank/DDBJ whole genome shotgun (WGS) entry which is preliminary data.</text>
</comment>
<sequence>MSRPRLTILNQLGTATTRAIATSGAQVQVLDDACVSPWQQTAHAEILLTAPRNGWREAPQQAPPGWPGRLRWVHTASAGVDFYPRWLLDVPQVSCSRGVAAAPIAEFVLHALLAHTKELGQRRVTDPQQWHDGFAQVHTTPLGLLQGQTLGLLGYGAIGQAIAVRAQALGMHVLALRQSAAPVGDAGVGTVRSLPELLALSDHLVLALPATAATYHIINAHTLAHARAGLHLVNIARGSLVDQTALLAALDAGRLSGATLDVTDPEPLPTGHLLYTHPRVRLTPHISWSASNAVAATAEKFVVNLHRYLHGQPLLDQVDPQRGY</sequence>
<dbReference type="EMBL" id="JBHSHJ010000007">
    <property type="protein sequence ID" value="MFC4789411.1"/>
    <property type="molecule type" value="Genomic_DNA"/>
</dbReference>
<organism evidence="4 5">
    <name type="scientific">Giesbergeria sinuosa</name>
    <dbReference type="NCBI Taxonomy" id="80883"/>
    <lineage>
        <taxon>Bacteria</taxon>
        <taxon>Pseudomonadati</taxon>
        <taxon>Pseudomonadota</taxon>
        <taxon>Betaproteobacteria</taxon>
        <taxon>Burkholderiales</taxon>
        <taxon>Comamonadaceae</taxon>
        <taxon>Giesbergeria</taxon>
    </lineage>
</organism>
<keyword evidence="5" id="KW-1185">Reference proteome</keyword>
<dbReference type="Proteomes" id="UP001596001">
    <property type="component" value="Unassembled WGS sequence"/>
</dbReference>
<keyword evidence="2" id="KW-0520">NAD</keyword>
<dbReference type="Pfam" id="PF02826">
    <property type="entry name" value="2-Hacid_dh_C"/>
    <property type="match status" value="1"/>
</dbReference>
<evidence type="ECO:0000313" key="4">
    <source>
        <dbReference type="EMBL" id="MFC4789411.1"/>
    </source>
</evidence>
<dbReference type="PANTHER" id="PTHR43333:SF1">
    <property type="entry name" value="D-ISOMER SPECIFIC 2-HYDROXYACID DEHYDROGENASE NAD-BINDING DOMAIN-CONTAINING PROTEIN"/>
    <property type="match status" value="1"/>
</dbReference>
<reference evidence="5" key="1">
    <citation type="journal article" date="2019" name="Int. J. Syst. Evol. Microbiol.">
        <title>The Global Catalogue of Microorganisms (GCM) 10K type strain sequencing project: providing services to taxonomists for standard genome sequencing and annotation.</title>
        <authorList>
            <consortium name="The Broad Institute Genomics Platform"/>
            <consortium name="The Broad Institute Genome Sequencing Center for Infectious Disease"/>
            <person name="Wu L."/>
            <person name="Ma J."/>
        </authorList>
    </citation>
    <scope>NUCLEOTIDE SEQUENCE [LARGE SCALE GENOMIC DNA]</scope>
    <source>
        <strain evidence="5">CCUG 49452</strain>
    </source>
</reference>
<feature type="domain" description="D-isomer specific 2-hydroxyacid dehydrogenase NAD-binding" evidence="3">
    <location>
        <begin position="113"/>
        <end position="287"/>
    </location>
</feature>